<dbReference type="CDD" id="cd00037">
    <property type="entry name" value="CLECT"/>
    <property type="match status" value="1"/>
</dbReference>
<sequence>MGMLAVCVLVCAVMVQIKAAVIHVLHVCFFLATSDLVKRSGRCGDNWSQINNRCFRFFPRVKRWAEAETNCRSMGGNLASVHSIDEYHEIQTLIMSATHEPKKIWIGGSNAQEDDVWLWSDGSTFRYTNWCSGEPNNRRKRQHCLQMNHSCESGKCWDDVECWSERPYICAKKI</sequence>
<keyword evidence="5" id="KW-1185">Reference proteome</keyword>
<evidence type="ECO:0000313" key="4">
    <source>
        <dbReference type="Ensembl" id="ENSOMEP00000021056.1"/>
    </source>
</evidence>
<accession>A0A3B3CTY5</accession>
<dbReference type="PROSITE" id="PS00615">
    <property type="entry name" value="C_TYPE_LECTIN_1"/>
    <property type="match status" value="1"/>
</dbReference>
<evidence type="ECO:0000256" key="1">
    <source>
        <dbReference type="ARBA" id="ARBA00023157"/>
    </source>
</evidence>
<evidence type="ECO:0000313" key="5">
    <source>
        <dbReference type="Proteomes" id="UP000261560"/>
    </source>
</evidence>
<dbReference type="PROSITE" id="PS50041">
    <property type="entry name" value="C_TYPE_LECTIN_2"/>
    <property type="match status" value="1"/>
</dbReference>
<dbReference type="InterPro" id="IPR016186">
    <property type="entry name" value="C-type_lectin-like/link_sf"/>
</dbReference>
<dbReference type="AlphaFoldDB" id="A0A3B3CTY5"/>
<dbReference type="InterPro" id="IPR018378">
    <property type="entry name" value="C-type_lectin_CS"/>
</dbReference>
<reference evidence="4" key="2">
    <citation type="submission" date="2025-09" db="UniProtKB">
        <authorList>
            <consortium name="Ensembl"/>
        </authorList>
    </citation>
    <scope>IDENTIFICATION</scope>
</reference>
<keyword evidence="1" id="KW-1015">Disulfide bond</keyword>
<dbReference type="GeneTree" id="ENSGT00940000161814"/>
<dbReference type="InterPro" id="IPR050111">
    <property type="entry name" value="C-type_lectin/snaclec_domain"/>
</dbReference>
<dbReference type="SMART" id="SM00034">
    <property type="entry name" value="CLECT"/>
    <property type="match status" value="1"/>
</dbReference>
<reference evidence="4" key="1">
    <citation type="submission" date="2025-08" db="UniProtKB">
        <authorList>
            <consortium name="Ensembl"/>
        </authorList>
    </citation>
    <scope>IDENTIFICATION</scope>
</reference>
<dbReference type="PANTHER" id="PTHR22803">
    <property type="entry name" value="MANNOSE, PHOSPHOLIPASE, LECTIN RECEPTOR RELATED"/>
    <property type="match status" value="1"/>
</dbReference>
<evidence type="ECO:0000256" key="2">
    <source>
        <dbReference type="SAM" id="SignalP"/>
    </source>
</evidence>
<dbReference type="SUPFAM" id="SSF56436">
    <property type="entry name" value="C-type lectin-like"/>
    <property type="match status" value="1"/>
</dbReference>
<name>A0A3B3CTY5_ORYME</name>
<dbReference type="Gene3D" id="3.10.100.10">
    <property type="entry name" value="Mannose-Binding Protein A, subunit A"/>
    <property type="match status" value="1"/>
</dbReference>
<dbReference type="InterPro" id="IPR016187">
    <property type="entry name" value="CTDL_fold"/>
</dbReference>
<feature type="chain" id="PRO_5017463302" description="C-type lectin domain-containing protein" evidence="2">
    <location>
        <begin position="20"/>
        <end position="174"/>
    </location>
</feature>
<dbReference type="InterPro" id="IPR001304">
    <property type="entry name" value="C-type_lectin-like"/>
</dbReference>
<feature type="signal peptide" evidence="2">
    <location>
        <begin position="1"/>
        <end position="19"/>
    </location>
</feature>
<feature type="domain" description="C-type lectin" evidence="3">
    <location>
        <begin position="50"/>
        <end position="171"/>
    </location>
</feature>
<dbReference type="STRING" id="30732.ENSOMEP00000021056"/>
<proteinExistence type="predicted"/>
<evidence type="ECO:0000259" key="3">
    <source>
        <dbReference type="PROSITE" id="PS50041"/>
    </source>
</evidence>
<dbReference type="Proteomes" id="UP000261560">
    <property type="component" value="Unplaced"/>
</dbReference>
<protein>
    <recommendedName>
        <fullName evidence="3">C-type lectin domain-containing protein</fullName>
    </recommendedName>
</protein>
<keyword evidence="2" id="KW-0732">Signal</keyword>
<dbReference type="OMA" id="CLEMNDR"/>
<dbReference type="Pfam" id="PF00059">
    <property type="entry name" value="Lectin_C"/>
    <property type="match status" value="1"/>
</dbReference>
<dbReference type="PaxDb" id="30732-ENSOMEP00000021056"/>
<dbReference type="Ensembl" id="ENSOMET00000030657.1">
    <property type="protein sequence ID" value="ENSOMEP00000021056.1"/>
    <property type="gene ID" value="ENSOMEG00000022951.1"/>
</dbReference>
<organism evidence="4 5">
    <name type="scientific">Oryzias melastigma</name>
    <name type="common">Marine medaka</name>
    <dbReference type="NCBI Taxonomy" id="30732"/>
    <lineage>
        <taxon>Eukaryota</taxon>
        <taxon>Metazoa</taxon>
        <taxon>Chordata</taxon>
        <taxon>Craniata</taxon>
        <taxon>Vertebrata</taxon>
        <taxon>Euteleostomi</taxon>
        <taxon>Actinopterygii</taxon>
        <taxon>Neopterygii</taxon>
        <taxon>Teleostei</taxon>
        <taxon>Neoteleostei</taxon>
        <taxon>Acanthomorphata</taxon>
        <taxon>Ovalentaria</taxon>
        <taxon>Atherinomorphae</taxon>
        <taxon>Beloniformes</taxon>
        <taxon>Adrianichthyidae</taxon>
        <taxon>Oryziinae</taxon>
        <taxon>Oryzias</taxon>
    </lineage>
</organism>